<evidence type="ECO:0000313" key="3">
    <source>
        <dbReference type="Proteomes" id="UP000006906"/>
    </source>
</evidence>
<gene>
    <name evidence="2" type="ORF">CHLRE_38g759997v5</name>
</gene>
<feature type="compositionally biased region" description="Low complexity" evidence="1">
    <location>
        <begin position="141"/>
        <end position="155"/>
    </location>
</feature>
<evidence type="ECO:0000256" key="1">
    <source>
        <dbReference type="SAM" id="MobiDB-lite"/>
    </source>
</evidence>
<dbReference type="GeneID" id="66057376"/>
<dbReference type="InParanoid" id="A0A2K3CMV0"/>
<reference evidence="2 3" key="1">
    <citation type="journal article" date="2007" name="Science">
        <title>The Chlamydomonas genome reveals the evolution of key animal and plant functions.</title>
        <authorList>
            <person name="Merchant S.S."/>
            <person name="Prochnik S.E."/>
            <person name="Vallon O."/>
            <person name="Harris E.H."/>
            <person name="Karpowicz S.J."/>
            <person name="Witman G.B."/>
            <person name="Terry A."/>
            <person name="Salamov A."/>
            <person name="Fritz-Laylin L.K."/>
            <person name="Marechal-Drouard L."/>
            <person name="Marshall W.F."/>
            <person name="Qu L.H."/>
            <person name="Nelson D.R."/>
            <person name="Sanderfoot A.A."/>
            <person name="Spalding M.H."/>
            <person name="Kapitonov V.V."/>
            <person name="Ren Q."/>
            <person name="Ferris P."/>
            <person name="Lindquist E."/>
            <person name="Shapiro H."/>
            <person name="Lucas S.M."/>
            <person name="Grimwood J."/>
            <person name="Schmutz J."/>
            <person name="Cardol P."/>
            <person name="Cerutti H."/>
            <person name="Chanfreau G."/>
            <person name="Chen C.L."/>
            <person name="Cognat V."/>
            <person name="Croft M.T."/>
            <person name="Dent R."/>
            <person name="Dutcher S."/>
            <person name="Fernandez E."/>
            <person name="Fukuzawa H."/>
            <person name="Gonzalez-Ballester D."/>
            <person name="Gonzalez-Halphen D."/>
            <person name="Hallmann A."/>
            <person name="Hanikenne M."/>
            <person name="Hippler M."/>
            <person name="Inwood W."/>
            <person name="Jabbari K."/>
            <person name="Kalanon M."/>
            <person name="Kuras R."/>
            <person name="Lefebvre P.A."/>
            <person name="Lemaire S.D."/>
            <person name="Lobanov A.V."/>
            <person name="Lohr M."/>
            <person name="Manuell A."/>
            <person name="Meier I."/>
            <person name="Mets L."/>
            <person name="Mittag M."/>
            <person name="Mittelmeier T."/>
            <person name="Moroney J.V."/>
            <person name="Moseley J."/>
            <person name="Napoli C."/>
            <person name="Nedelcu A.M."/>
            <person name="Niyogi K."/>
            <person name="Novoselov S.V."/>
            <person name="Paulsen I.T."/>
            <person name="Pazour G."/>
            <person name="Purton S."/>
            <person name="Ral J.P."/>
            <person name="Riano-Pachon D.M."/>
            <person name="Riekhof W."/>
            <person name="Rymarquis L."/>
            <person name="Schroda M."/>
            <person name="Stern D."/>
            <person name="Umen J."/>
            <person name="Willows R."/>
            <person name="Wilson N."/>
            <person name="Zimmer S.L."/>
            <person name="Allmer J."/>
            <person name="Balk J."/>
            <person name="Bisova K."/>
            <person name="Chen C.J."/>
            <person name="Elias M."/>
            <person name="Gendler K."/>
            <person name="Hauser C."/>
            <person name="Lamb M.R."/>
            <person name="Ledford H."/>
            <person name="Long J.C."/>
            <person name="Minagawa J."/>
            <person name="Page M.D."/>
            <person name="Pan J."/>
            <person name="Pootakham W."/>
            <person name="Roje S."/>
            <person name="Rose A."/>
            <person name="Stahlberg E."/>
            <person name="Terauchi A.M."/>
            <person name="Yang P."/>
            <person name="Ball S."/>
            <person name="Bowler C."/>
            <person name="Dieckmann C.L."/>
            <person name="Gladyshev V.N."/>
            <person name="Green P."/>
            <person name="Jorgensen R."/>
            <person name="Mayfield S."/>
            <person name="Mueller-Roeber B."/>
            <person name="Rajamani S."/>
            <person name="Sayre R.T."/>
            <person name="Brokstein P."/>
            <person name="Dubchak I."/>
            <person name="Goodstein D."/>
            <person name="Hornick L."/>
            <person name="Huang Y.W."/>
            <person name="Jhaveri J."/>
            <person name="Luo Y."/>
            <person name="Martinez D."/>
            <person name="Ngau W.C."/>
            <person name="Otillar B."/>
            <person name="Poliakov A."/>
            <person name="Porter A."/>
            <person name="Szajkowski L."/>
            <person name="Werner G."/>
            <person name="Zhou K."/>
            <person name="Grigoriev I.V."/>
            <person name="Rokhsar D.S."/>
            <person name="Grossman A.R."/>
        </authorList>
    </citation>
    <scope>NUCLEOTIDE SEQUENCE [LARGE SCALE GENOMIC DNA]</scope>
    <source>
        <strain evidence="3">CC-503</strain>
    </source>
</reference>
<feature type="region of interest" description="Disordered" evidence="1">
    <location>
        <begin position="129"/>
        <end position="155"/>
    </location>
</feature>
<organism evidence="2 3">
    <name type="scientific">Chlamydomonas reinhardtii</name>
    <name type="common">Chlamydomonas smithii</name>
    <dbReference type="NCBI Taxonomy" id="3055"/>
    <lineage>
        <taxon>Eukaryota</taxon>
        <taxon>Viridiplantae</taxon>
        <taxon>Chlorophyta</taxon>
        <taxon>core chlorophytes</taxon>
        <taxon>Chlorophyceae</taxon>
        <taxon>CS clade</taxon>
        <taxon>Chlamydomonadales</taxon>
        <taxon>Chlamydomonadaceae</taxon>
        <taxon>Chlamydomonas</taxon>
    </lineage>
</organism>
<dbReference type="Gramene" id="PNW69605">
    <property type="protein sequence ID" value="PNW69605"/>
    <property type="gene ID" value="CHLRE_38g759997v5"/>
</dbReference>
<dbReference type="RefSeq" id="XP_042914033.1">
    <property type="nucleotide sequence ID" value="XM_043073040.1"/>
</dbReference>
<dbReference type="Proteomes" id="UP000006906">
    <property type="component" value="Unassembled WGS sequence"/>
</dbReference>
<dbReference type="KEGG" id="cre:CHLRE_38g759997v5"/>
<evidence type="ECO:0000313" key="2">
    <source>
        <dbReference type="EMBL" id="PNW69605.1"/>
    </source>
</evidence>
<accession>A0A2K3CMV0</accession>
<protein>
    <submittedName>
        <fullName evidence="2">Uncharacterized protein</fullName>
    </submittedName>
</protein>
<name>A0A2K3CMV0_CHLRE</name>
<proteinExistence type="predicted"/>
<sequence length="155" mass="16755">MDATSKADLPDYAADNRLPPWLLPDQEGKPAGRHLHYRPDILLIPSISLAAALNPDFVVLPSERDTIHIIEAGYTADTNHAAKQHEKAQQQQALAADLREAGWKVQYTPQSAISLGFAGTIRKDLHPLLTSLPTKPGSAATPYTTTQSPPSTTLS</sequence>
<dbReference type="OrthoDB" id="562611at2759"/>
<dbReference type="AlphaFoldDB" id="A0A2K3CMV0"/>
<keyword evidence="3" id="KW-1185">Reference proteome</keyword>
<dbReference type="EMBL" id="KZ454965">
    <property type="protein sequence ID" value="PNW69605.1"/>
    <property type="molecule type" value="Genomic_DNA"/>
</dbReference>